<dbReference type="AlphaFoldDB" id="A0A9W8UR89"/>
<organism evidence="1 2">
    <name type="scientific">Akanthomyces muscarius</name>
    <name type="common">Entomopathogenic fungus</name>
    <name type="synonym">Lecanicillium muscarium</name>
    <dbReference type="NCBI Taxonomy" id="2231603"/>
    <lineage>
        <taxon>Eukaryota</taxon>
        <taxon>Fungi</taxon>
        <taxon>Dikarya</taxon>
        <taxon>Ascomycota</taxon>
        <taxon>Pezizomycotina</taxon>
        <taxon>Sordariomycetes</taxon>
        <taxon>Hypocreomycetidae</taxon>
        <taxon>Hypocreales</taxon>
        <taxon>Cordycipitaceae</taxon>
        <taxon>Akanthomyces</taxon>
    </lineage>
</organism>
<proteinExistence type="predicted"/>
<keyword evidence="2" id="KW-1185">Reference proteome</keyword>
<evidence type="ECO:0000313" key="1">
    <source>
        <dbReference type="EMBL" id="KAJ4161529.1"/>
    </source>
</evidence>
<dbReference type="RefSeq" id="XP_056057913.1">
    <property type="nucleotide sequence ID" value="XM_056199467.1"/>
</dbReference>
<dbReference type="KEGG" id="amus:LMH87_007565"/>
<protein>
    <submittedName>
        <fullName evidence="1">Uncharacterized protein</fullName>
    </submittedName>
</protein>
<dbReference type="Proteomes" id="UP001144673">
    <property type="component" value="Unassembled WGS sequence"/>
</dbReference>
<evidence type="ECO:0000313" key="2">
    <source>
        <dbReference type="Proteomes" id="UP001144673"/>
    </source>
</evidence>
<name>A0A9W8UR89_AKAMU</name>
<dbReference type="GeneID" id="80894724"/>
<comment type="caution">
    <text evidence="1">The sequence shown here is derived from an EMBL/GenBank/DDBJ whole genome shotgun (WGS) entry which is preliminary data.</text>
</comment>
<dbReference type="EMBL" id="JAJHUN010000002">
    <property type="protein sequence ID" value="KAJ4161529.1"/>
    <property type="molecule type" value="Genomic_DNA"/>
</dbReference>
<sequence length="98" mass="11500">MATVHSYVILRSTDIWILEGKPFESVSFRAPVETSFETLPGTIRSLSKCAQADDKVILLCQAEEKLLTRGQWSLLFHQTILARWHDDVPFFYEWKHRY</sequence>
<reference evidence="1" key="1">
    <citation type="journal article" date="2023" name="Access Microbiol">
        <title>De-novo genome assembly for Akanthomyces muscarius, a biocontrol agent of insect agricultural pests.</title>
        <authorList>
            <person name="Erdos Z."/>
            <person name="Studholme D.J."/>
            <person name="Raymond B."/>
            <person name="Sharma M."/>
        </authorList>
    </citation>
    <scope>NUCLEOTIDE SEQUENCE</scope>
    <source>
        <strain evidence="1">Ve6</strain>
    </source>
</reference>
<gene>
    <name evidence="1" type="ORF">LMH87_007565</name>
</gene>
<accession>A0A9W8UR89</accession>